<proteinExistence type="predicted"/>
<name>A0A366FLK3_9HYPH</name>
<feature type="transmembrane region" description="Helical" evidence="1">
    <location>
        <begin position="338"/>
        <end position="361"/>
    </location>
</feature>
<comment type="caution">
    <text evidence="2">The sequence shown here is derived from an EMBL/GenBank/DDBJ whole genome shotgun (WGS) entry which is preliminary data.</text>
</comment>
<reference evidence="2 3" key="1">
    <citation type="submission" date="2018-06" db="EMBL/GenBank/DDBJ databases">
        <title>Genomic Encyclopedia of Type Strains, Phase IV (KMG-IV): sequencing the most valuable type-strain genomes for metagenomic binning, comparative biology and taxonomic classification.</title>
        <authorList>
            <person name="Goeker M."/>
        </authorList>
    </citation>
    <scope>NUCLEOTIDE SEQUENCE [LARGE SCALE GENOMIC DNA]</scope>
    <source>
        <strain evidence="2 3">DSM 24875</strain>
    </source>
</reference>
<feature type="transmembrane region" description="Helical" evidence="1">
    <location>
        <begin position="48"/>
        <end position="73"/>
    </location>
</feature>
<dbReference type="RefSeq" id="WP_147262701.1">
    <property type="nucleotide sequence ID" value="NZ_QNRK01000008.1"/>
</dbReference>
<feature type="transmembrane region" description="Helical" evidence="1">
    <location>
        <begin position="448"/>
        <end position="470"/>
    </location>
</feature>
<organism evidence="2 3">
    <name type="scientific">Roseiarcus fermentans</name>
    <dbReference type="NCBI Taxonomy" id="1473586"/>
    <lineage>
        <taxon>Bacteria</taxon>
        <taxon>Pseudomonadati</taxon>
        <taxon>Pseudomonadota</taxon>
        <taxon>Alphaproteobacteria</taxon>
        <taxon>Hyphomicrobiales</taxon>
        <taxon>Roseiarcaceae</taxon>
        <taxon>Roseiarcus</taxon>
    </lineage>
</organism>
<feature type="transmembrane region" description="Helical" evidence="1">
    <location>
        <begin position="18"/>
        <end position="36"/>
    </location>
</feature>
<evidence type="ECO:0000313" key="2">
    <source>
        <dbReference type="EMBL" id="RBP15467.1"/>
    </source>
</evidence>
<feature type="transmembrane region" description="Helical" evidence="1">
    <location>
        <begin position="382"/>
        <end position="406"/>
    </location>
</feature>
<dbReference type="AlphaFoldDB" id="A0A366FLK3"/>
<dbReference type="Proteomes" id="UP000253529">
    <property type="component" value="Unassembled WGS sequence"/>
</dbReference>
<keyword evidence="1" id="KW-0472">Membrane</keyword>
<sequence>METPAPHFVDHNITDSPYVTILCAVVVMFYAARKFNTPETNRTSTTRLLFFLTGAGYVVTSLALFLLLCVVVLRPGVLPFLGLENFQKAVADYAAPPVLAAVLLTTLLPNTVVVSAADAWLLQQFHAWGRIPQGVRNLADRLTLDSLRVNDAEVGDIRNWIFGYAGLPNEIAGELGVDAADTPRGSLTRTVRLFRELHDLAKLPAYIEPFRYRQRAWDSIETNFKVYVAESQAFFVLFEKLSRLDGAAGQGALKEAEKYYSEIGNKIHRQMTEFLAQTLLIVEPSESRIDSRLQSMGYFPAEEAYLRLDVGPILFMGFLMTVAMLAIVAIALPHGPSALPLPMIAILIGATRTIGVLTAVLPKLRKGKPRAATLPYLQWLEWAFVAGVLSFLVERTAIAMAHQAIAAEVDFSDYPLSPMAPLAFATSLSIAVLCDLDLRLGQGWARRLADGVLCAVVMSFAMFICVQLLALTPATEGRAPPWLPLAVSSSLGFLCGFIVPDLYRRARKEESPIRMISPQLASVPLTSVVSRTP</sequence>
<protein>
    <submittedName>
        <fullName evidence="2">Uncharacterized protein</fullName>
    </submittedName>
</protein>
<keyword evidence="3" id="KW-1185">Reference proteome</keyword>
<keyword evidence="1" id="KW-1133">Transmembrane helix</keyword>
<evidence type="ECO:0000313" key="3">
    <source>
        <dbReference type="Proteomes" id="UP000253529"/>
    </source>
</evidence>
<keyword evidence="1" id="KW-0812">Transmembrane</keyword>
<dbReference type="EMBL" id="QNRK01000008">
    <property type="protein sequence ID" value="RBP15467.1"/>
    <property type="molecule type" value="Genomic_DNA"/>
</dbReference>
<gene>
    <name evidence="2" type="ORF">DFR50_10823</name>
</gene>
<feature type="transmembrane region" description="Helical" evidence="1">
    <location>
        <begin position="418"/>
        <end position="436"/>
    </location>
</feature>
<feature type="transmembrane region" description="Helical" evidence="1">
    <location>
        <begin position="482"/>
        <end position="503"/>
    </location>
</feature>
<evidence type="ECO:0000256" key="1">
    <source>
        <dbReference type="SAM" id="Phobius"/>
    </source>
</evidence>
<feature type="transmembrane region" description="Helical" evidence="1">
    <location>
        <begin position="93"/>
        <end position="121"/>
    </location>
</feature>
<feature type="transmembrane region" description="Helical" evidence="1">
    <location>
        <begin position="313"/>
        <end position="332"/>
    </location>
</feature>
<accession>A0A366FLK3</accession>